<proteinExistence type="predicted"/>
<reference evidence="1 2" key="1">
    <citation type="submission" date="2014-06" db="EMBL/GenBank/DDBJ databases">
        <authorList>
            <consortium name="DOE Joint Genome Institute"/>
            <person name="Kuo A."/>
            <person name="Kohler A."/>
            <person name="Nagy L.G."/>
            <person name="Floudas D."/>
            <person name="Copeland A."/>
            <person name="Barry K.W."/>
            <person name="Cichocki N."/>
            <person name="Veneault-Fourrey C."/>
            <person name="LaButti K."/>
            <person name="Lindquist E.A."/>
            <person name="Lipzen A."/>
            <person name="Lundell T."/>
            <person name="Morin E."/>
            <person name="Murat C."/>
            <person name="Sun H."/>
            <person name="Tunlid A."/>
            <person name="Henrissat B."/>
            <person name="Grigoriev I.V."/>
            <person name="Hibbett D.S."/>
            <person name="Martin F."/>
            <person name="Nordberg H.P."/>
            <person name="Cantor M.N."/>
            <person name="Hua S.X."/>
        </authorList>
    </citation>
    <scope>NUCLEOTIDE SEQUENCE [LARGE SCALE GENOMIC DNA]</scope>
    <source>
        <strain evidence="1 2">ATCC 200175</strain>
    </source>
</reference>
<dbReference type="AlphaFoldDB" id="A0A0C9TUE0"/>
<sequence length="251" mass="27798">MLGSSRYAGGALNEHACSLFILNCSHDWNVERNRLLHGHNAAIPVVKDVQLTVPKGLRSYSLVQSASIKPLLKPVAQYCNSDNRRQSSVPVGRSDTMGISVACCGYAGSYAVAEKLPSCFSLPLQLQMRKSLLDDSLNGDQSTSAPLDTDWEHVRVSCCGLVSRRRARSALHLFRQRLLRGVTSSHRIPRHKIASTFLPLSSHYHTHVDARLLRYPEFSHFVAVDRSFATIDLTLCAFPSIRCNAVEGAPW</sequence>
<evidence type="ECO:0000313" key="2">
    <source>
        <dbReference type="Proteomes" id="UP000053647"/>
    </source>
</evidence>
<dbReference type="HOGENOM" id="CLU_1107428_0_0_1"/>
<protein>
    <submittedName>
        <fullName evidence="1">Uncharacterized protein</fullName>
    </submittedName>
</protein>
<gene>
    <name evidence="1" type="ORF">PAXINDRAFT_172008</name>
</gene>
<keyword evidence="2" id="KW-1185">Reference proteome</keyword>
<dbReference type="Proteomes" id="UP000053647">
    <property type="component" value="Unassembled WGS sequence"/>
</dbReference>
<accession>A0A0C9TUE0</accession>
<dbReference type="EMBL" id="KN819393">
    <property type="protein sequence ID" value="KIJ10876.1"/>
    <property type="molecule type" value="Genomic_DNA"/>
</dbReference>
<reference evidence="2" key="2">
    <citation type="submission" date="2015-01" db="EMBL/GenBank/DDBJ databases">
        <title>Evolutionary Origins and Diversification of the Mycorrhizal Mutualists.</title>
        <authorList>
            <consortium name="DOE Joint Genome Institute"/>
            <consortium name="Mycorrhizal Genomics Consortium"/>
            <person name="Kohler A."/>
            <person name="Kuo A."/>
            <person name="Nagy L.G."/>
            <person name="Floudas D."/>
            <person name="Copeland A."/>
            <person name="Barry K.W."/>
            <person name="Cichocki N."/>
            <person name="Veneault-Fourrey C."/>
            <person name="LaButti K."/>
            <person name="Lindquist E.A."/>
            <person name="Lipzen A."/>
            <person name="Lundell T."/>
            <person name="Morin E."/>
            <person name="Murat C."/>
            <person name="Riley R."/>
            <person name="Ohm R."/>
            <person name="Sun H."/>
            <person name="Tunlid A."/>
            <person name="Henrissat B."/>
            <person name="Grigoriev I.V."/>
            <person name="Hibbett D.S."/>
            <person name="Martin F."/>
        </authorList>
    </citation>
    <scope>NUCLEOTIDE SEQUENCE [LARGE SCALE GENOMIC DNA]</scope>
    <source>
        <strain evidence="2">ATCC 200175</strain>
    </source>
</reference>
<evidence type="ECO:0000313" key="1">
    <source>
        <dbReference type="EMBL" id="KIJ10876.1"/>
    </source>
</evidence>
<name>A0A0C9TUE0_PAXIN</name>
<organism evidence="1 2">
    <name type="scientific">Paxillus involutus ATCC 200175</name>
    <dbReference type="NCBI Taxonomy" id="664439"/>
    <lineage>
        <taxon>Eukaryota</taxon>
        <taxon>Fungi</taxon>
        <taxon>Dikarya</taxon>
        <taxon>Basidiomycota</taxon>
        <taxon>Agaricomycotina</taxon>
        <taxon>Agaricomycetes</taxon>
        <taxon>Agaricomycetidae</taxon>
        <taxon>Boletales</taxon>
        <taxon>Paxilineae</taxon>
        <taxon>Paxillaceae</taxon>
        <taxon>Paxillus</taxon>
    </lineage>
</organism>